<protein>
    <recommendedName>
        <fullName evidence="6">C2H2-type domain-containing protein</fullName>
    </recommendedName>
</protein>
<dbReference type="PANTHER" id="PTHR24408">
    <property type="entry name" value="ZINC FINGER PROTEIN"/>
    <property type="match status" value="1"/>
</dbReference>
<evidence type="ECO:0000313" key="8">
    <source>
        <dbReference type="Proteomes" id="UP000828390"/>
    </source>
</evidence>
<dbReference type="SMART" id="SM00355">
    <property type="entry name" value="ZnF_C2H2"/>
    <property type="match status" value="7"/>
</dbReference>
<dbReference type="Gene3D" id="3.30.160.60">
    <property type="entry name" value="Classic Zinc Finger"/>
    <property type="match status" value="5"/>
</dbReference>
<feature type="domain" description="C2H2-type" evidence="6">
    <location>
        <begin position="29"/>
        <end position="51"/>
    </location>
</feature>
<evidence type="ECO:0000259" key="6">
    <source>
        <dbReference type="PROSITE" id="PS50157"/>
    </source>
</evidence>
<keyword evidence="4" id="KW-0862">Zinc</keyword>
<gene>
    <name evidence="7" type="ORF">DPMN_142322</name>
</gene>
<dbReference type="Pfam" id="PF00096">
    <property type="entry name" value="zf-C2H2"/>
    <property type="match status" value="2"/>
</dbReference>
<dbReference type="SUPFAM" id="SSF57667">
    <property type="entry name" value="beta-beta-alpha zinc fingers"/>
    <property type="match status" value="4"/>
</dbReference>
<dbReference type="InterPro" id="IPR036236">
    <property type="entry name" value="Znf_C2H2_sf"/>
</dbReference>
<dbReference type="GO" id="GO:0005634">
    <property type="term" value="C:nucleus"/>
    <property type="evidence" value="ECO:0007669"/>
    <property type="project" value="TreeGrafter"/>
</dbReference>
<feature type="domain" description="C2H2-type" evidence="6">
    <location>
        <begin position="143"/>
        <end position="170"/>
    </location>
</feature>
<evidence type="ECO:0000256" key="1">
    <source>
        <dbReference type="ARBA" id="ARBA00022723"/>
    </source>
</evidence>
<feature type="domain" description="C2H2-type" evidence="6">
    <location>
        <begin position="82"/>
        <end position="109"/>
    </location>
</feature>
<sequence>MSESELMNAADGSLLDISLEEELCTSERFSCGICEASYARKAYLKRHLKTHEDGCIKCSVCTQFFKTEEDKRKHVEDKHRPIMCESCGKVFSTRNYMEFHKKTHEVEVVNYDKKCPFPNCGKIYWQNSTFQDHLNTHTGAKPYACVHCRKTFTCRSAQREHVLVCSKEKVFKCHVCDTVYNHRASLRNHMVAEHSQQKFICTCGATYKYMSGLVRHKNSSDHV</sequence>
<dbReference type="GO" id="GO:0008270">
    <property type="term" value="F:zinc ion binding"/>
    <property type="evidence" value="ECO:0007669"/>
    <property type="project" value="UniProtKB-KW"/>
</dbReference>
<proteinExistence type="predicted"/>
<feature type="domain" description="C2H2-type" evidence="6">
    <location>
        <begin position="113"/>
        <end position="142"/>
    </location>
</feature>
<dbReference type="Proteomes" id="UP000828390">
    <property type="component" value="Unassembled WGS sequence"/>
</dbReference>
<reference evidence="7" key="1">
    <citation type="journal article" date="2019" name="bioRxiv">
        <title>The Genome of the Zebra Mussel, Dreissena polymorpha: A Resource for Invasive Species Research.</title>
        <authorList>
            <person name="McCartney M.A."/>
            <person name="Auch B."/>
            <person name="Kono T."/>
            <person name="Mallez S."/>
            <person name="Zhang Y."/>
            <person name="Obille A."/>
            <person name="Becker A."/>
            <person name="Abrahante J.E."/>
            <person name="Garbe J."/>
            <person name="Badalamenti J.P."/>
            <person name="Herman A."/>
            <person name="Mangelson H."/>
            <person name="Liachko I."/>
            <person name="Sullivan S."/>
            <person name="Sone E.D."/>
            <person name="Koren S."/>
            <person name="Silverstein K.A.T."/>
            <person name="Beckman K.B."/>
            <person name="Gohl D.M."/>
        </authorList>
    </citation>
    <scope>NUCLEOTIDE SEQUENCE</scope>
    <source>
        <strain evidence="7">Duluth1</strain>
        <tissue evidence="7">Whole animal</tissue>
    </source>
</reference>
<organism evidence="7 8">
    <name type="scientific">Dreissena polymorpha</name>
    <name type="common">Zebra mussel</name>
    <name type="synonym">Mytilus polymorpha</name>
    <dbReference type="NCBI Taxonomy" id="45954"/>
    <lineage>
        <taxon>Eukaryota</taxon>
        <taxon>Metazoa</taxon>
        <taxon>Spiralia</taxon>
        <taxon>Lophotrochozoa</taxon>
        <taxon>Mollusca</taxon>
        <taxon>Bivalvia</taxon>
        <taxon>Autobranchia</taxon>
        <taxon>Heteroconchia</taxon>
        <taxon>Euheterodonta</taxon>
        <taxon>Imparidentia</taxon>
        <taxon>Neoheterodontei</taxon>
        <taxon>Myida</taxon>
        <taxon>Dreissenoidea</taxon>
        <taxon>Dreissenidae</taxon>
        <taxon>Dreissena</taxon>
    </lineage>
</organism>
<dbReference type="GO" id="GO:0043565">
    <property type="term" value="F:sequence-specific DNA binding"/>
    <property type="evidence" value="ECO:0007669"/>
    <property type="project" value="TreeGrafter"/>
</dbReference>
<accession>A0A9D4GBK5</accession>
<feature type="domain" description="C2H2-type" evidence="6">
    <location>
        <begin position="171"/>
        <end position="199"/>
    </location>
</feature>
<dbReference type="AlphaFoldDB" id="A0A9D4GBK5"/>
<keyword evidence="2" id="KW-0677">Repeat</keyword>
<evidence type="ECO:0000313" key="7">
    <source>
        <dbReference type="EMBL" id="KAH3813852.1"/>
    </source>
</evidence>
<dbReference type="InterPro" id="IPR013087">
    <property type="entry name" value="Znf_C2H2_type"/>
</dbReference>
<name>A0A9D4GBK5_DREPO</name>
<keyword evidence="8" id="KW-1185">Reference proteome</keyword>
<dbReference type="GO" id="GO:0000981">
    <property type="term" value="F:DNA-binding transcription factor activity, RNA polymerase II-specific"/>
    <property type="evidence" value="ECO:0007669"/>
    <property type="project" value="TreeGrafter"/>
</dbReference>
<dbReference type="PANTHER" id="PTHR24408:SF58">
    <property type="entry name" value="TRANSCRIPTION FACTOR (TFIIIA), PUTATIVE (AFU_ORTHOLOGUE AFUA_1G05150)-RELATED"/>
    <property type="match status" value="1"/>
</dbReference>
<dbReference type="PROSITE" id="PS50157">
    <property type="entry name" value="ZINC_FINGER_C2H2_2"/>
    <property type="match status" value="5"/>
</dbReference>
<evidence type="ECO:0000256" key="4">
    <source>
        <dbReference type="ARBA" id="ARBA00022833"/>
    </source>
</evidence>
<keyword evidence="1" id="KW-0479">Metal-binding</keyword>
<evidence type="ECO:0000256" key="2">
    <source>
        <dbReference type="ARBA" id="ARBA00022737"/>
    </source>
</evidence>
<reference evidence="7" key="2">
    <citation type="submission" date="2020-11" db="EMBL/GenBank/DDBJ databases">
        <authorList>
            <person name="McCartney M.A."/>
            <person name="Auch B."/>
            <person name="Kono T."/>
            <person name="Mallez S."/>
            <person name="Becker A."/>
            <person name="Gohl D.M."/>
            <person name="Silverstein K.A.T."/>
            <person name="Koren S."/>
            <person name="Bechman K.B."/>
            <person name="Herman A."/>
            <person name="Abrahante J.E."/>
            <person name="Garbe J."/>
        </authorList>
    </citation>
    <scope>NUCLEOTIDE SEQUENCE</scope>
    <source>
        <strain evidence="7">Duluth1</strain>
        <tissue evidence="7">Whole animal</tissue>
    </source>
</reference>
<evidence type="ECO:0000256" key="5">
    <source>
        <dbReference type="PROSITE-ProRule" id="PRU00042"/>
    </source>
</evidence>
<dbReference type="PROSITE" id="PS00028">
    <property type="entry name" value="ZINC_FINGER_C2H2_1"/>
    <property type="match status" value="4"/>
</dbReference>
<keyword evidence="3 5" id="KW-0863">Zinc-finger</keyword>
<dbReference type="EMBL" id="JAIWYP010000006">
    <property type="protein sequence ID" value="KAH3813852.1"/>
    <property type="molecule type" value="Genomic_DNA"/>
</dbReference>
<comment type="caution">
    <text evidence="7">The sequence shown here is derived from an EMBL/GenBank/DDBJ whole genome shotgun (WGS) entry which is preliminary data.</text>
</comment>
<evidence type="ECO:0000256" key="3">
    <source>
        <dbReference type="ARBA" id="ARBA00022771"/>
    </source>
</evidence>